<dbReference type="AlphaFoldDB" id="A0A4R2GNR7"/>
<evidence type="ECO:0000313" key="3">
    <source>
        <dbReference type="Proteomes" id="UP000294881"/>
    </source>
</evidence>
<dbReference type="PROSITE" id="PS51257">
    <property type="entry name" value="PROKAR_LIPOPROTEIN"/>
    <property type="match status" value="1"/>
</dbReference>
<evidence type="ECO:0000313" key="2">
    <source>
        <dbReference type="EMBL" id="TCO10339.1"/>
    </source>
</evidence>
<gene>
    <name evidence="2" type="ORF">EV666_11442</name>
</gene>
<feature type="chain" id="PRO_5020413019" description="Lipoprotein" evidence="1">
    <location>
        <begin position="23"/>
        <end position="111"/>
    </location>
</feature>
<proteinExistence type="predicted"/>
<dbReference type="Proteomes" id="UP000294881">
    <property type="component" value="Unassembled WGS sequence"/>
</dbReference>
<dbReference type="EMBL" id="SLWL01000014">
    <property type="protein sequence ID" value="TCO10339.1"/>
    <property type="molecule type" value="Genomic_DNA"/>
</dbReference>
<organism evidence="2 3">
    <name type="scientific">Camelimonas lactis</name>
    <dbReference type="NCBI Taxonomy" id="659006"/>
    <lineage>
        <taxon>Bacteria</taxon>
        <taxon>Pseudomonadati</taxon>
        <taxon>Pseudomonadota</taxon>
        <taxon>Alphaproteobacteria</taxon>
        <taxon>Hyphomicrobiales</taxon>
        <taxon>Chelatococcaceae</taxon>
        <taxon>Camelimonas</taxon>
    </lineage>
</organism>
<keyword evidence="3" id="KW-1185">Reference proteome</keyword>
<protein>
    <recommendedName>
        <fullName evidence="4">Lipoprotein</fullName>
    </recommendedName>
</protein>
<sequence length="111" mass="11731">MAGVMMKFVAAAGAAVALSACSHPGPGIQVWDHPLDVRHCRKVAEVSPPTSTAGGFGPAVQGMAAGVRAVGGTDLYLRRDRHDWSVTTGYAYDCSKPPGSHRHYSRKIVKD</sequence>
<dbReference type="RefSeq" id="WP_132009593.1">
    <property type="nucleotide sequence ID" value="NZ_JBHUNN010000002.1"/>
</dbReference>
<comment type="caution">
    <text evidence="2">The sequence shown here is derived from an EMBL/GenBank/DDBJ whole genome shotgun (WGS) entry which is preliminary data.</text>
</comment>
<reference evidence="2 3" key="1">
    <citation type="submission" date="2019-03" db="EMBL/GenBank/DDBJ databases">
        <title>Genomic Encyclopedia of Type Strains, Phase IV (KMG-IV): sequencing the most valuable type-strain genomes for metagenomic binning, comparative biology and taxonomic classification.</title>
        <authorList>
            <person name="Goeker M."/>
        </authorList>
    </citation>
    <scope>NUCLEOTIDE SEQUENCE [LARGE SCALE GENOMIC DNA]</scope>
    <source>
        <strain evidence="2 3">DSM 22958</strain>
    </source>
</reference>
<keyword evidence="1" id="KW-0732">Signal</keyword>
<name>A0A4R2GNR7_9HYPH</name>
<dbReference type="OrthoDB" id="8020205at2"/>
<evidence type="ECO:0008006" key="4">
    <source>
        <dbReference type="Google" id="ProtNLM"/>
    </source>
</evidence>
<feature type="signal peptide" evidence="1">
    <location>
        <begin position="1"/>
        <end position="22"/>
    </location>
</feature>
<evidence type="ECO:0000256" key="1">
    <source>
        <dbReference type="SAM" id="SignalP"/>
    </source>
</evidence>
<accession>A0A4R2GNR7</accession>